<reference evidence="2" key="1">
    <citation type="journal article" date="2014" name="Int. J. Syst. Evol. Microbiol.">
        <title>Complete genome sequence of Corynebacterium casei LMG S-19264T (=DSM 44701T), isolated from a smear-ripened cheese.</title>
        <authorList>
            <consortium name="US DOE Joint Genome Institute (JGI-PGF)"/>
            <person name="Walter F."/>
            <person name="Albersmeier A."/>
            <person name="Kalinowski J."/>
            <person name="Ruckert C."/>
        </authorList>
    </citation>
    <scope>NUCLEOTIDE SEQUENCE</scope>
    <source>
        <strain evidence="2">CGMCC 1.12777</strain>
    </source>
</reference>
<organism evidence="2 3">
    <name type="scientific">Pullulanibacillus pueri</name>
    <dbReference type="NCBI Taxonomy" id="1437324"/>
    <lineage>
        <taxon>Bacteria</taxon>
        <taxon>Bacillati</taxon>
        <taxon>Bacillota</taxon>
        <taxon>Bacilli</taxon>
        <taxon>Bacillales</taxon>
        <taxon>Sporolactobacillaceae</taxon>
        <taxon>Pullulanibacillus</taxon>
    </lineage>
</organism>
<dbReference type="Proteomes" id="UP000656813">
    <property type="component" value="Unassembled WGS sequence"/>
</dbReference>
<accession>A0A8J2ZT16</accession>
<dbReference type="InterPro" id="IPR036237">
    <property type="entry name" value="Xyl_isomerase-like_sf"/>
</dbReference>
<dbReference type="PANTHER" id="PTHR12110">
    <property type="entry name" value="HYDROXYPYRUVATE ISOMERASE"/>
    <property type="match status" value="1"/>
</dbReference>
<evidence type="ECO:0000259" key="1">
    <source>
        <dbReference type="Pfam" id="PF01261"/>
    </source>
</evidence>
<dbReference type="InterPro" id="IPR050312">
    <property type="entry name" value="IolE/XylAMocC-like"/>
</dbReference>
<comment type="caution">
    <text evidence="2">The sequence shown here is derived from an EMBL/GenBank/DDBJ whole genome shotgun (WGS) entry which is preliminary data.</text>
</comment>
<dbReference type="Pfam" id="PF01261">
    <property type="entry name" value="AP_endonuc_2"/>
    <property type="match status" value="1"/>
</dbReference>
<dbReference type="GO" id="GO:0016853">
    <property type="term" value="F:isomerase activity"/>
    <property type="evidence" value="ECO:0007669"/>
    <property type="project" value="UniProtKB-KW"/>
</dbReference>
<dbReference type="Gene3D" id="3.20.20.150">
    <property type="entry name" value="Divalent-metal-dependent TIM barrel enzymes"/>
    <property type="match status" value="1"/>
</dbReference>
<feature type="domain" description="Xylose isomerase-like TIM barrel" evidence="1">
    <location>
        <begin position="24"/>
        <end position="241"/>
    </location>
</feature>
<keyword evidence="3" id="KW-1185">Reference proteome</keyword>
<proteinExistence type="predicted"/>
<name>A0A8J2ZT16_9BACL</name>
<dbReference type="InterPro" id="IPR013022">
    <property type="entry name" value="Xyl_isomerase-like_TIM-brl"/>
</dbReference>
<sequence>MSQFGLQLYSVRDKTSEDFLGTIRKIGEMGYDGVQFAGFFNTPSRELKKVLDESGLVSAGSHMGLDALTGDQLHSTLEYNHEINNHLIICPSLPKEYQESAEAYKRAAEALNRIGEVCKKEGFVFGYHNHDFEFKPFADGQRGFDILFANSDPEYVKVELDCYWVTNGGLDPEAIIRKHKERCVSLHIKDMKEANGKRVSTEVGNGTLDIKNLLDIGETYGVSWFTVEQEDFEQDTLESAAINIKNLRKIKGE</sequence>
<dbReference type="SUPFAM" id="SSF51658">
    <property type="entry name" value="Xylose isomerase-like"/>
    <property type="match status" value="1"/>
</dbReference>
<reference evidence="2" key="2">
    <citation type="submission" date="2020-09" db="EMBL/GenBank/DDBJ databases">
        <authorList>
            <person name="Sun Q."/>
            <person name="Zhou Y."/>
        </authorList>
    </citation>
    <scope>NUCLEOTIDE SEQUENCE</scope>
    <source>
        <strain evidence="2">CGMCC 1.12777</strain>
    </source>
</reference>
<dbReference type="RefSeq" id="WP_188495955.1">
    <property type="nucleotide sequence ID" value="NZ_BMFV01000003.1"/>
</dbReference>
<gene>
    <name evidence="2" type="ORF">GCM10007096_06390</name>
</gene>
<evidence type="ECO:0000313" key="2">
    <source>
        <dbReference type="EMBL" id="GGH76248.1"/>
    </source>
</evidence>
<dbReference type="AlphaFoldDB" id="A0A8J2ZT16"/>
<keyword evidence="2" id="KW-0413">Isomerase</keyword>
<evidence type="ECO:0000313" key="3">
    <source>
        <dbReference type="Proteomes" id="UP000656813"/>
    </source>
</evidence>
<dbReference type="PANTHER" id="PTHR12110:SF41">
    <property type="entry name" value="INOSOSE DEHYDRATASE"/>
    <property type="match status" value="1"/>
</dbReference>
<dbReference type="EMBL" id="BMFV01000003">
    <property type="protein sequence ID" value="GGH76248.1"/>
    <property type="molecule type" value="Genomic_DNA"/>
</dbReference>
<protein>
    <submittedName>
        <fullName evidence="2">Sugar phosphate isomerase</fullName>
    </submittedName>
</protein>